<keyword evidence="2" id="KW-1185">Reference proteome</keyword>
<evidence type="ECO:0000313" key="2">
    <source>
        <dbReference type="Proteomes" id="UP001303046"/>
    </source>
</evidence>
<evidence type="ECO:0000313" key="1">
    <source>
        <dbReference type="EMBL" id="KAK6754481.1"/>
    </source>
</evidence>
<sequence>MVLVVIVYACNGLPQPGIFAIATQTELRSLIVETALVFTSDHYRGLPLSSPPCTFTIRSSTGTDLLVSVTTSSSISLRRPLSSRDLVIRDEQRVFIANRDPKTYRLFSSPITVEMPLSLSFRAVVVVSAVAECDQHTFRCGNPCDFGVSQKVEDRTVRAPKEEICRLPTYQSELYSRRQSLPVPPTAIRSGRLKWKRTSVGAK</sequence>
<dbReference type="Proteomes" id="UP001303046">
    <property type="component" value="Unassembled WGS sequence"/>
</dbReference>
<name>A0ABR1DYD2_NECAM</name>
<evidence type="ECO:0008006" key="3">
    <source>
        <dbReference type="Google" id="ProtNLM"/>
    </source>
</evidence>
<dbReference type="EMBL" id="JAVFWL010000005">
    <property type="protein sequence ID" value="KAK6754481.1"/>
    <property type="molecule type" value="Genomic_DNA"/>
</dbReference>
<proteinExistence type="predicted"/>
<comment type="caution">
    <text evidence="1">The sequence shown here is derived from an EMBL/GenBank/DDBJ whole genome shotgun (WGS) entry which is preliminary data.</text>
</comment>
<organism evidence="1 2">
    <name type="scientific">Necator americanus</name>
    <name type="common">Human hookworm</name>
    <dbReference type="NCBI Taxonomy" id="51031"/>
    <lineage>
        <taxon>Eukaryota</taxon>
        <taxon>Metazoa</taxon>
        <taxon>Ecdysozoa</taxon>
        <taxon>Nematoda</taxon>
        <taxon>Chromadorea</taxon>
        <taxon>Rhabditida</taxon>
        <taxon>Rhabditina</taxon>
        <taxon>Rhabditomorpha</taxon>
        <taxon>Strongyloidea</taxon>
        <taxon>Ancylostomatidae</taxon>
        <taxon>Bunostominae</taxon>
        <taxon>Necator</taxon>
    </lineage>
</organism>
<accession>A0ABR1DYD2</accession>
<protein>
    <recommendedName>
        <fullName evidence="3">CUB domain-containing protein</fullName>
    </recommendedName>
</protein>
<gene>
    <name evidence="1" type="primary">Necator_chrV.g18259</name>
    <name evidence="1" type="ORF">RB195_013468</name>
</gene>
<reference evidence="1 2" key="1">
    <citation type="submission" date="2023-08" db="EMBL/GenBank/DDBJ databases">
        <title>A Necator americanus chromosomal reference genome.</title>
        <authorList>
            <person name="Ilik V."/>
            <person name="Petrzelkova K.J."/>
            <person name="Pardy F."/>
            <person name="Fuh T."/>
            <person name="Niatou-Singa F.S."/>
            <person name="Gouil Q."/>
            <person name="Baker L."/>
            <person name="Ritchie M.E."/>
            <person name="Jex A.R."/>
            <person name="Gazzola D."/>
            <person name="Li H."/>
            <person name="Toshio Fujiwara R."/>
            <person name="Zhan B."/>
            <person name="Aroian R.V."/>
            <person name="Pafco B."/>
            <person name="Schwarz E.M."/>
        </authorList>
    </citation>
    <scope>NUCLEOTIDE SEQUENCE [LARGE SCALE GENOMIC DNA]</scope>
    <source>
        <strain evidence="1 2">Aroian</strain>
        <tissue evidence="1">Whole animal</tissue>
    </source>
</reference>